<reference evidence="1" key="2">
    <citation type="journal article" date="2022" name="Microbiol. Resour. Announc.">
        <title>Metagenome Sequencing to Explore Phylogenomics of Terrestrial Cyanobacteria.</title>
        <authorList>
            <person name="Ward R.D."/>
            <person name="Stajich J.E."/>
            <person name="Johansen J.R."/>
            <person name="Huntemann M."/>
            <person name="Clum A."/>
            <person name="Foster B."/>
            <person name="Foster B."/>
            <person name="Roux S."/>
            <person name="Palaniappan K."/>
            <person name="Varghese N."/>
            <person name="Mukherjee S."/>
            <person name="Reddy T.B.K."/>
            <person name="Daum C."/>
            <person name="Copeland A."/>
            <person name="Chen I.A."/>
            <person name="Ivanova N.N."/>
            <person name="Kyrpides N.C."/>
            <person name="Shapiro N."/>
            <person name="Eloe-Fadrosh E.A."/>
            <person name="Pietrasiak N."/>
        </authorList>
    </citation>
    <scope>NUCLEOTIDE SEQUENCE</scope>
    <source>
        <strain evidence="1">CPER-KK1</strain>
    </source>
</reference>
<name>A0A951PKV7_9CYAN</name>
<dbReference type="EMBL" id="JAHHIF010000010">
    <property type="protein sequence ID" value="MBW4544764.1"/>
    <property type="molecule type" value="Genomic_DNA"/>
</dbReference>
<protein>
    <submittedName>
        <fullName evidence="1">Uncharacterized protein</fullName>
    </submittedName>
</protein>
<gene>
    <name evidence="1" type="ORF">KME25_10035</name>
</gene>
<organism evidence="1 2">
    <name type="scientific">Symplocastrum torsivum CPER-KK1</name>
    <dbReference type="NCBI Taxonomy" id="450513"/>
    <lineage>
        <taxon>Bacteria</taxon>
        <taxon>Bacillati</taxon>
        <taxon>Cyanobacteriota</taxon>
        <taxon>Cyanophyceae</taxon>
        <taxon>Oscillatoriophycideae</taxon>
        <taxon>Oscillatoriales</taxon>
        <taxon>Microcoleaceae</taxon>
        <taxon>Symplocastrum</taxon>
    </lineage>
</organism>
<dbReference type="AlphaFoldDB" id="A0A951PKV7"/>
<reference evidence="1" key="1">
    <citation type="submission" date="2021-05" db="EMBL/GenBank/DDBJ databases">
        <authorList>
            <person name="Pietrasiak N."/>
            <person name="Ward R."/>
            <person name="Stajich J.E."/>
            <person name="Kurbessoian T."/>
        </authorList>
    </citation>
    <scope>NUCLEOTIDE SEQUENCE</scope>
    <source>
        <strain evidence="1">CPER-KK1</strain>
    </source>
</reference>
<evidence type="ECO:0000313" key="2">
    <source>
        <dbReference type="Proteomes" id="UP000753908"/>
    </source>
</evidence>
<proteinExistence type="predicted"/>
<accession>A0A951PKV7</accession>
<sequence length="96" mass="10556">MAYSDFILRKVKQEFGLTTVEDGRFLPQVEPISPSPVLAGLLEENLPWAIAVGTEKAKSEMIVVPTLLEVKCLLERKISVFIALQICSVKLLSVVG</sequence>
<evidence type="ECO:0000313" key="1">
    <source>
        <dbReference type="EMBL" id="MBW4544764.1"/>
    </source>
</evidence>
<comment type="caution">
    <text evidence="1">The sequence shown here is derived from an EMBL/GenBank/DDBJ whole genome shotgun (WGS) entry which is preliminary data.</text>
</comment>
<dbReference type="Proteomes" id="UP000753908">
    <property type="component" value="Unassembled WGS sequence"/>
</dbReference>